<sequence length="583" mass="64316">MSNDGAADHAYRPGHRDEYSSQSVNTLPTSSRRSSTVKSVTKSAKSISEEDKWGLQLDEDSSSERIPWRDLTNKERSRRVLSDIAYYGLRILLLSALFYLFVCALKVLTSSFRLLGGKSAGGLFSQKSLLANPICGLMIGVLVTVLVQSSSTSTSIIIAIVAAKALTVMHAIPMIMGANIGTSVTNTIVAMGQYTDRDVFRRSFAGATVHDMFNWVSVFLLLPIEIVSHYLFFLSNWLVKDVFGVQKSDINVPLLDTIVKPLTEKIVQVDKSVITDIAKNDSQPVGRLLKVLCKSATLLTNKIINTDLPGVFAFLTGYIAIIVGAILTFLVQSSSIFTSALTPLVGVGMITVDRMYPLTLGANIGTTATGIIAALSVDGNNDVALQLALCHLFFNITGIAIWYPVPILRRVPLRMAKKLGDVTSSYRWFSILYLLCMFFLFPLVIFALSVVGLWLLLTVLIPVVVVVIAVAVLNILQSKRPHWLPGILQDWTFLPQWMRSLKPLDTKITKLKRHLAYSVETLWNKFRSLFKSREDIEGFGFAEHNLPPHITDTGSKLNSVTCSYPASNISINNVEGNENMTYI</sequence>
<dbReference type="InterPro" id="IPR003841">
    <property type="entry name" value="Na/Pi_transpt"/>
</dbReference>
<keyword evidence="10" id="KW-1185">Reference proteome</keyword>
<dbReference type="EMBL" id="MRZV01002561">
    <property type="protein sequence ID" value="PIK33439.1"/>
    <property type="molecule type" value="Genomic_DNA"/>
</dbReference>
<feature type="transmembrane region" description="Helical" evidence="8">
    <location>
        <begin position="311"/>
        <end position="330"/>
    </location>
</feature>
<dbReference type="GO" id="GO:0005436">
    <property type="term" value="F:sodium:phosphate symporter activity"/>
    <property type="evidence" value="ECO:0007669"/>
    <property type="project" value="InterPro"/>
</dbReference>
<evidence type="ECO:0000313" key="9">
    <source>
        <dbReference type="EMBL" id="PIK33439.1"/>
    </source>
</evidence>
<feature type="region of interest" description="Disordered" evidence="7">
    <location>
        <begin position="1"/>
        <end position="49"/>
    </location>
</feature>
<protein>
    <submittedName>
        <fullName evidence="9">Putative Na/Pi-cotransporter</fullName>
    </submittedName>
</protein>
<comment type="similarity">
    <text evidence="2">Belongs to the SLC34A transporter family.</text>
</comment>
<feature type="transmembrane region" description="Helical" evidence="8">
    <location>
        <begin position="426"/>
        <end position="448"/>
    </location>
</feature>
<feature type="transmembrane region" description="Helical" evidence="8">
    <location>
        <begin position="212"/>
        <end position="233"/>
    </location>
</feature>
<organism evidence="9 10">
    <name type="scientific">Stichopus japonicus</name>
    <name type="common">Sea cucumber</name>
    <dbReference type="NCBI Taxonomy" id="307972"/>
    <lineage>
        <taxon>Eukaryota</taxon>
        <taxon>Metazoa</taxon>
        <taxon>Echinodermata</taxon>
        <taxon>Eleutherozoa</taxon>
        <taxon>Echinozoa</taxon>
        <taxon>Holothuroidea</taxon>
        <taxon>Aspidochirotacea</taxon>
        <taxon>Aspidochirotida</taxon>
        <taxon>Stichopodidae</taxon>
        <taxon>Apostichopus</taxon>
    </lineage>
</organism>
<keyword evidence="5 8" id="KW-1133">Transmembrane helix</keyword>
<name>A0A2G8JCK9_STIJA</name>
<dbReference type="OrthoDB" id="76259at2759"/>
<reference evidence="9 10" key="1">
    <citation type="journal article" date="2017" name="PLoS Biol.">
        <title>The sea cucumber genome provides insights into morphological evolution and visceral regeneration.</title>
        <authorList>
            <person name="Zhang X."/>
            <person name="Sun L."/>
            <person name="Yuan J."/>
            <person name="Sun Y."/>
            <person name="Gao Y."/>
            <person name="Zhang L."/>
            <person name="Li S."/>
            <person name="Dai H."/>
            <person name="Hamel J.F."/>
            <person name="Liu C."/>
            <person name="Yu Y."/>
            <person name="Liu S."/>
            <person name="Lin W."/>
            <person name="Guo K."/>
            <person name="Jin S."/>
            <person name="Xu P."/>
            <person name="Storey K.B."/>
            <person name="Huan P."/>
            <person name="Zhang T."/>
            <person name="Zhou Y."/>
            <person name="Zhang J."/>
            <person name="Lin C."/>
            <person name="Li X."/>
            <person name="Xing L."/>
            <person name="Huo D."/>
            <person name="Sun M."/>
            <person name="Wang L."/>
            <person name="Mercier A."/>
            <person name="Li F."/>
            <person name="Yang H."/>
            <person name="Xiang J."/>
        </authorList>
    </citation>
    <scope>NUCLEOTIDE SEQUENCE [LARGE SCALE GENOMIC DNA]</scope>
    <source>
        <strain evidence="9">Shaxun</strain>
        <tissue evidence="9">Muscle</tissue>
    </source>
</reference>
<evidence type="ECO:0000256" key="8">
    <source>
        <dbReference type="SAM" id="Phobius"/>
    </source>
</evidence>
<feature type="compositionally biased region" description="Low complexity" evidence="7">
    <location>
        <begin position="29"/>
        <end position="46"/>
    </location>
</feature>
<feature type="transmembrane region" description="Helical" evidence="8">
    <location>
        <begin position="84"/>
        <end position="109"/>
    </location>
</feature>
<proteinExistence type="inferred from homology"/>
<feature type="transmembrane region" description="Helical" evidence="8">
    <location>
        <begin position="154"/>
        <end position="176"/>
    </location>
</feature>
<evidence type="ECO:0000256" key="4">
    <source>
        <dbReference type="ARBA" id="ARBA00022692"/>
    </source>
</evidence>
<evidence type="ECO:0000256" key="1">
    <source>
        <dbReference type="ARBA" id="ARBA00004424"/>
    </source>
</evidence>
<dbReference type="AlphaFoldDB" id="A0A2G8JCK9"/>
<dbReference type="Pfam" id="PF02690">
    <property type="entry name" value="Na_Pi_cotrans"/>
    <property type="match status" value="2"/>
</dbReference>
<gene>
    <name evidence="9" type="ORF">BSL78_29744</name>
</gene>
<comment type="caution">
    <text evidence="9">The sequence shown here is derived from an EMBL/GenBank/DDBJ whole genome shotgun (WGS) entry which is preliminary data.</text>
</comment>
<dbReference type="PANTHER" id="PTHR10010:SF46">
    <property type="entry name" value="SODIUM-DEPENDENT PHOSPHATE TRANSPORT PROTEIN 2B"/>
    <property type="match status" value="1"/>
</dbReference>
<evidence type="ECO:0000256" key="2">
    <source>
        <dbReference type="ARBA" id="ARBA00005808"/>
    </source>
</evidence>
<dbReference type="Proteomes" id="UP000230750">
    <property type="component" value="Unassembled WGS sequence"/>
</dbReference>
<feature type="transmembrane region" description="Helical" evidence="8">
    <location>
        <begin position="129"/>
        <end position="147"/>
    </location>
</feature>
<evidence type="ECO:0000256" key="6">
    <source>
        <dbReference type="ARBA" id="ARBA00023136"/>
    </source>
</evidence>
<feature type="transmembrane region" description="Helical" evidence="8">
    <location>
        <begin position="383"/>
        <end position="405"/>
    </location>
</feature>
<keyword evidence="6 8" id="KW-0472">Membrane</keyword>
<evidence type="ECO:0000313" key="10">
    <source>
        <dbReference type="Proteomes" id="UP000230750"/>
    </source>
</evidence>
<dbReference type="GO" id="GO:0016324">
    <property type="term" value="C:apical plasma membrane"/>
    <property type="evidence" value="ECO:0007669"/>
    <property type="project" value="UniProtKB-SubCell"/>
</dbReference>
<evidence type="ECO:0000256" key="3">
    <source>
        <dbReference type="ARBA" id="ARBA00022475"/>
    </source>
</evidence>
<keyword evidence="3" id="KW-1003">Cell membrane</keyword>
<evidence type="ECO:0000256" key="5">
    <source>
        <dbReference type="ARBA" id="ARBA00022989"/>
    </source>
</evidence>
<keyword evidence="4 8" id="KW-0812">Transmembrane</keyword>
<feature type="transmembrane region" description="Helical" evidence="8">
    <location>
        <begin position="454"/>
        <end position="476"/>
    </location>
</feature>
<feature type="compositionally biased region" description="Basic and acidic residues" evidence="7">
    <location>
        <begin position="1"/>
        <end position="19"/>
    </location>
</feature>
<accession>A0A2G8JCK9</accession>
<dbReference type="PANTHER" id="PTHR10010">
    <property type="entry name" value="SOLUTE CARRIER FAMILY 34 SODIUM PHOSPHATE , MEMBER 2-RELATED"/>
    <property type="match status" value="1"/>
</dbReference>
<dbReference type="GO" id="GO:0044341">
    <property type="term" value="P:sodium-dependent phosphate transport"/>
    <property type="evidence" value="ECO:0007669"/>
    <property type="project" value="InterPro"/>
</dbReference>
<comment type="subcellular location">
    <subcellularLocation>
        <location evidence="1">Apical cell membrane</location>
        <topology evidence="1">Multi-pass membrane protein</topology>
    </subcellularLocation>
</comment>
<dbReference type="STRING" id="307972.A0A2G8JCK9"/>
<evidence type="ECO:0000256" key="7">
    <source>
        <dbReference type="SAM" id="MobiDB-lite"/>
    </source>
</evidence>